<evidence type="ECO:0000313" key="3">
    <source>
        <dbReference type="Proteomes" id="UP000775547"/>
    </source>
</evidence>
<feature type="transmembrane region" description="Helical" evidence="1">
    <location>
        <begin position="187"/>
        <end position="207"/>
    </location>
</feature>
<keyword evidence="3" id="KW-1185">Reference proteome</keyword>
<keyword evidence="1" id="KW-1133">Transmembrane helix</keyword>
<reference evidence="2" key="1">
    <citation type="submission" date="2020-07" db="EMBL/GenBank/DDBJ databases">
        <authorList>
            <person name="Nieuwenhuis M."/>
            <person name="Van De Peppel L.J.J."/>
        </authorList>
    </citation>
    <scope>NUCLEOTIDE SEQUENCE</scope>
    <source>
        <strain evidence="2">AP01</strain>
        <tissue evidence="2">Mycelium</tissue>
    </source>
</reference>
<feature type="transmembrane region" description="Helical" evidence="1">
    <location>
        <begin position="61"/>
        <end position="78"/>
    </location>
</feature>
<feature type="transmembrane region" description="Helical" evidence="1">
    <location>
        <begin position="271"/>
        <end position="292"/>
    </location>
</feature>
<keyword evidence="1" id="KW-0472">Membrane</keyword>
<dbReference type="EMBL" id="JABCKV010000031">
    <property type="protein sequence ID" value="KAG5645842.1"/>
    <property type="molecule type" value="Genomic_DNA"/>
</dbReference>
<sequence>MIKSTTEPGASALSNVVALKSFPTSPLIVASVVSCFIATAAFACSFVSVNSWYPHFIVPNLIGFLATVPYHVYLYLAAQAHRPSHTHSDPIFISPFWIIYGFILVPLWVVIFYINILYCVGTREGAVVPTTIFSGIEWILLLFITLYELRQIWRVENSHTAVTESQSTSSDSEDTPATTPTYNPHRIYFVSFVLCTLTLMFGIDVSLACPFNVAAFFLTAPHHIALYIASVRPQSPSTAISRPTAVPLAFLLAAVWVGLLVVNIFSSRYLYQTILTSIFGGLEVVIIAYLAIRSVLDNFSEGQIKL</sequence>
<dbReference type="OrthoDB" id="3031211at2759"/>
<reference evidence="2" key="2">
    <citation type="submission" date="2021-10" db="EMBL/GenBank/DDBJ databases">
        <title>Phylogenomics reveals ancestral predisposition of the termite-cultivated fungus Termitomyces towards a domesticated lifestyle.</title>
        <authorList>
            <person name="Auxier B."/>
            <person name="Grum-Grzhimaylo A."/>
            <person name="Cardenas M.E."/>
            <person name="Lodge J.D."/>
            <person name="Laessoe T."/>
            <person name="Pedersen O."/>
            <person name="Smith M.E."/>
            <person name="Kuyper T.W."/>
            <person name="Franco-Molano E.A."/>
            <person name="Baroni T.J."/>
            <person name="Aanen D.K."/>
        </authorList>
    </citation>
    <scope>NUCLEOTIDE SEQUENCE</scope>
    <source>
        <strain evidence="2">AP01</strain>
        <tissue evidence="2">Mycelium</tissue>
    </source>
</reference>
<dbReference type="PROSITE" id="PS51257">
    <property type="entry name" value="PROKAR_LIPOPROTEIN"/>
    <property type="match status" value="1"/>
</dbReference>
<comment type="caution">
    <text evidence="2">The sequence shown here is derived from an EMBL/GenBank/DDBJ whole genome shotgun (WGS) entry which is preliminary data.</text>
</comment>
<gene>
    <name evidence="2" type="ORF">DXG03_005184</name>
</gene>
<keyword evidence="1" id="KW-0812">Transmembrane</keyword>
<feature type="transmembrane region" description="Helical" evidence="1">
    <location>
        <begin position="213"/>
        <end position="232"/>
    </location>
</feature>
<feature type="transmembrane region" description="Helical" evidence="1">
    <location>
        <begin position="90"/>
        <end position="114"/>
    </location>
</feature>
<dbReference type="AlphaFoldDB" id="A0A9P7G853"/>
<organism evidence="2 3">
    <name type="scientific">Asterophora parasitica</name>
    <dbReference type="NCBI Taxonomy" id="117018"/>
    <lineage>
        <taxon>Eukaryota</taxon>
        <taxon>Fungi</taxon>
        <taxon>Dikarya</taxon>
        <taxon>Basidiomycota</taxon>
        <taxon>Agaricomycotina</taxon>
        <taxon>Agaricomycetes</taxon>
        <taxon>Agaricomycetidae</taxon>
        <taxon>Agaricales</taxon>
        <taxon>Tricholomatineae</taxon>
        <taxon>Lyophyllaceae</taxon>
        <taxon>Asterophora</taxon>
    </lineage>
</organism>
<accession>A0A9P7G853</accession>
<feature type="transmembrane region" description="Helical" evidence="1">
    <location>
        <begin position="244"/>
        <end position="265"/>
    </location>
</feature>
<proteinExistence type="predicted"/>
<evidence type="ECO:0000313" key="2">
    <source>
        <dbReference type="EMBL" id="KAG5645842.1"/>
    </source>
</evidence>
<name>A0A9P7G853_9AGAR</name>
<evidence type="ECO:0000256" key="1">
    <source>
        <dbReference type="SAM" id="Phobius"/>
    </source>
</evidence>
<feature type="transmembrane region" description="Helical" evidence="1">
    <location>
        <begin position="126"/>
        <end position="147"/>
    </location>
</feature>
<feature type="transmembrane region" description="Helical" evidence="1">
    <location>
        <begin position="27"/>
        <end position="49"/>
    </location>
</feature>
<dbReference type="Proteomes" id="UP000775547">
    <property type="component" value="Unassembled WGS sequence"/>
</dbReference>
<protein>
    <submittedName>
        <fullName evidence="2">Uncharacterized protein</fullName>
    </submittedName>
</protein>